<dbReference type="AlphaFoldDB" id="G9X2P1"/>
<proteinExistence type="predicted"/>
<evidence type="ECO:0000313" key="1">
    <source>
        <dbReference type="EMBL" id="EHL11111.1"/>
    </source>
</evidence>
<reference evidence="1 2" key="1">
    <citation type="submission" date="2011-08" db="EMBL/GenBank/DDBJ databases">
        <title>The Genome Sequence of Eubacteriaceae bacterium ACC19a.</title>
        <authorList>
            <consortium name="The Broad Institute Genome Sequencing Platform"/>
            <person name="Earl A."/>
            <person name="Ward D."/>
            <person name="Feldgarden M."/>
            <person name="Gevers D."/>
            <person name="Sizova M."/>
            <person name="Hazen A."/>
            <person name="Epstein S."/>
            <person name="Young S.K."/>
            <person name="Zeng Q."/>
            <person name="Gargeya S."/>
            <person name="Fitzgerald M."/>
            <person name="Haas B."/>
            <person name="Abouelleil A."/>
            <person name="Alvarado L."/>
            <person name="Arachchi H.M."/>
            <person name="Berlin A."/>
            <person name="Brown A."/>
            <person name="Chapman S.B."/>
            <person name="Chen Z."/>
            <person name="Dunbar C."/>
            <person name="Freedman E."/>
            <person name="Gearin G."/>
            <person name="Gellesch M."/>
            <person name="Goldberg J."/>
            <person name="Griggs A."/>
            <person name="Gujja S."/>
            <person name="Heiman D."/>
            <person name="Howarth C."/>
            <person name="Larson L."/>
            <person name="Lui A."/>
            <person name="MacDonald P.J.P."/>
            <person name="Montmayeur A."/>
            <person name="Murphy C."/>
            <person name="Neiman D."/>
            <person name="Pearson M."/>
            <person name="Priest M."/>
            <person name="Roberts A."/>
            <person name="Saif S."/>
            <person name="Shea T."/>
            <person name="Shenoy N."/>
            <person name="Sisk P."/>
            <person name="Stolte C."/>
            <person name="Sykes S."/>
            <person name="Wortman J."/>
            <person name="Nusbaum C."/>
            <person name="Birren B."/>
        </authorList>
    </citation>
    <scope>NUCLEOTIDE SEQUENCE [LARGE SCALE GENOMIC DNA]</scope>
    <source>
        <strain evidence="1 2">ACC19a</strain>
    </source>
</reference>
<evidence type="ECO:0000313" key="2">
    <source>
        <dbReference type="Proteomes" id="UP000006437"/>
    </source>
</evidence>
<dbReference type="Proteomes" id="UP000006437">
    <property type="component" value="Unassembled WGS sequence"/>
</dbReference>
<protein>
    <submittedName>
        <fullName evidence="1">Uncharacterized protein</fullName>
    </submittedName>
</protein>
<name>G9X2P1_9FIRM</name>
<dbReference type="BioCyc" id="EBAC796937-HMP:GMGH-650-MONOMER"/>
<sequence length="46" mass="5601">MKKQVYHKAKAKQVYMTQSQVTRALIQKEIRTVHRRSIKTSKMRRK</sequence>
<dbReference type="HOGENOM" id="CLU_3186999_0_0_9"/>
<dbReference type="RefSeq" id="WP_009524884.1">
    <property type="nucleotide sequence ID" value="NZ_JH414548.1"/>
</dbReference>
<dbReference type="EMBL" id="AFZE01000056">
    <property type="protein sequence ID" value="EHL11111.1"/>
    <property type="molecule type" value="Genomic_DNA"/>
</dbReference>
<accession>G9X2P1</accession>
<gene>
    <name evidence="1" type="ORF">HMPREF9629_00648</name>
</gene>
<comment type="caution">
    <text evidence="1">The sequence shown here is derived from an EMBL/GenBank/DDBJ whole genome shotgun (WGS) entry which is preliminary data.</text>
</comment>
<organism evidence="1 2">
    <name type="scientific">Peptoanaerobacter stomatis</name>
    <dbReference type="NCBI Taxonomy" id="796937"/>
    <lineage>
        <taxon>Bacteria</taxon>
        <taxon>Bacillati</taxon>
        <taxon>Bacillota</taxon>
        <taxon>Clostridia</taxon>
        <taxon>Peptostreptococcales</taxon>
        <taxon>Filifactoraceae</taxon>
        <taxon>Peptoanaerobacter</taxon>
    </lineage>
</organism>